<organism evidence="2 3">
    <name type="scientific">Frankia casuarinae (strain DSM 45818 / CECT 9043 / HFP020203 / CcI3)</name>
    <dbReference type="NCBI Taxonomy" id="106370"/>
    <lineage>
        <taxon>Bacteria</taxon>
        <taxon>Bacillati</taxon>
        <taxon>Actinomycetota</taxon>
        <taxon>Actinomycetes</taxon>
        <taxon>Frankiales</taxon>
        <taxon>Frankiaceae</taxon>
        <taxon>Frankia</taxon>
    </lineage>
</organism>
<evidence type="ECO:0000256" key="1">
    <source>
        <dbReference type="SAM" id="MobiDB-lite"/>
    </source>
</evidence>
<accession>Q2JGX0</accession>
<dbReference type="AlphaFoldDB" id="Q2JGX0"/>
<evidence type="ECO:0000313" key="3">
    <source>
        <dbReference type="Proteomes" id="UP000001937"/>
    </source>
</evidence>
<dbReference type="HOGENOM" id="CLU_1243814_0_0_11"/>
<gene>
    <name evidence="2" type="ordered locus">Francci3_0078</name>
</gene>
<dbReference type="STRING" id="106370.Francci3_0078"/>
<feature type="compositionally biased region" description="Basic and acidic residues" evidence="1">
    <location>
        <begin position="1"/>
        <end position="18"/>
    </location>
</feature>
<proteinExistence type="predicted"/>
<dbReference type="KEGG" id="fra:Francci3_0078"/>
<dbReference type="EMBL" id="CP000249">
    <property type="protein sequence ID" value="ABD09472.1"/>
    <property type="molecule type" value="Genomic_DNA"/>
</dbReference>
<keyword evidence="3" id="KW-1185">Reference proteome</keyword>
<evidence type="ECO:0000313" key="2">
    <source>
        <dbReference type="EMBL" id="ABD09472.1"/>
    </source>
</evidence>
<reference evidence="2 3" key="1">
    <citation type="journal article" date="2007" name="Genome Res.">
        <title>Genome characteristics of facultatively symbiotic Frankia sp. strains reflect host range and host plant biogeography.</title>
        <authorList>
            <person name="Normand P."/>
            <person name="Lapierre P."/>
            <person name="Tisa L.S."/>
            <person name="Gogarten J.P."/>
            <person name="Alloisio N."/>
            <person name="Bagnarol E."/>
            <person name="Bassi C.A."/>
            <person name="Berry A.M."/>
            <person name="Bickhart D.M."/>
            <person name="Choisne N."/>
            <person name="Couloux A."/>
            <person name="Cournoyer B."/>
            <person name="Cruveiller S."/>
            <person name="Daubin V."/>
            <person name="Demange N."/>
            <person name="Francino M.P."/>
            <person name="Goltsman E."/>
            <person name="Huang Y."/>
            <person name="Kopp O.R."/>
            <person name="Labarre L."/>
            <person name="Lapidus A."/>
            <person name="Lavire C."/>
            <person name="Marechal J."/>
            <person name="Martinez M."/>
            <person name="Mastronunzio J.E."/>
            <person name="Mullin B.C."/>
            <person name="Niemann J."/>
            <person name="Pujic P."/>
            <person name="Rawnsley T."/>
            <person name="Rouy Z."/>
            <person name="Schenowitz C."/>
            <person name="Sellstedt A."/>
            <person name="Tavares F."/>
            <person name="Tomkins J.P."/>
            <person name="Vallenet D."/>
            <person name="Valverde C."/>
            <person name="Wall L.G."/>
            <person name="Wang Y."/>
            <person name="Medigue C."/>
            <person name="Benson D.R."/>
        </authorList>
    </citation>
    <scope>NUCLEOTIDE SEQUENCE [LARGE SCALE GENOMIC DNA]</scope>
    <source>
        <strain evidence="3">DSM 45818 / CECT 9043 / CcI3</strain>
    </source>
</reference>
<dbReference type="Proteomes" id="UP000001937">
    <property type="component" value="Chromosome"/>
</dbReference>
<feature type="region of interest" description="Disordered" evidence="1">
    <location>
        <begin position="1"/>
        <end position="42"/>
    </location>
</feature>
<sequence length="222" mass="23599">MGRRGTEDGRDPFVDHGVLDTSCSTGKGNGPGTPAPGGVGKSCRSLDPGSLAALDAAPHRPTWRAGRVRRVLTVDGTTMRPQHGSRHVHLPEGLAHACGVLLTQVDVDEKTNENPFVLRGLGQIPDLTGVLITAFPAPPSHAQAAGSNGHQLNTLEPGEPCPQSLADLLRPPPYGEVVLDEVPQLRVTDDLAGVRETGRTSVHSRQHFVVRCRGPVAREREQ</sequence>
<feature type="compositionally biased region" description="Gly residues" evidence="1">
    <location>
        <begin position="27"/>
        <end position="40"/>
    </location>
</feature>
<protein>
    <submittedName>
        <fullName evidence="2">Uncharacterized protein</fullName>
    </submittedName>
</protein>
<name>Q2JGX0_FRACC</name>